<evidence type="ECO:0000256" key="3">
    <source>
        <dbReference type="SAM" id="MobiDB-lite"/>
    </source>
</evidence>
<evidence type="ECO:0000313" key="6">
    <source>
        <dbReference type="Proteomes" id="UP000027120"/>
    </source>
</evidence>
<dbReference type="InterPro" id="IPR044661">
    <property type="entry name" value="MED15a/b/c-like"/>
</dbReference>
<evidence type="ECO:0000256" key="1">
    <source>
        <dbReference type="ARBA" id="ARBA00004123"/>
    </source>
</evidence>
<keyword evidence="6" id="KW-1185">Reference proteome</keyword>
<dbReference type="InterPro" id="IPR036546">
    <property type="entry name" value="MED15_KIX"/>
</dbReference>
<dbReference type="InterPro" id="IPR036529">
    <property type="entry name" value="KIX_dom_sf"/>
</dbReference>
<dbReference type="GO" id="GO:0031490">
    <property type="term" value="F:chromatin DNA binding"/>
    <property type="evidence" value="ECO:0007669"/>
    <property type="project" value="InterPro"/>
</dbReference>
<reference evidence="5 6" key="1">
    <citation type="submission" date="2014-04" db="EMBL/GenBank/DDBJ databases">
        <authorList>
            <consortium name="International Citrus Genome Consortium"/>
            <person name="Gmitter F."/>
            <person name="Chen C."/>
            <person name="Farmerie W."/>
            <person name="Harkins T."/>
            <person name="Desany B."/>
            <person name="Mohiuddin M."/>
            <person name="Kodira C."/>
            <person name="Borodovsky M."/>
            <person name="Lomsadze A."/>
            <person name="Burns P."/>
            <person name="Jenkins J."/>
            <person name="Prochnik S."/>
            <person name="Shu S."/>
            <person name="Chapman J."/>
            <person name="Pitluck S."/>
            <person name="Schmutz J."/>
            <person name="Rokhsar D."/>
        </authorList>
    </citation>
    <scope>NUCLEOTIDE SEQUENCE</scope>
</reference>
<dbReference type="AlphaFoldDB" id="A0A067EB90"/>
<proteinExistence type="predicted"/>
<dbReference type="SUPFAM" id="SSF47040">
    <property type="entry name" value="Kix domain of CBP (creb binding protein)"/>
    <property type="match status" value="1"/>
</dbReference>
<dbReference type="Proteomes" id="UP000027120">
    <property type="component" value="Unassembled WGS sequence"/>
</dbReference>
<feature type="domain" description="Mediator complex subunit 15 KIX" evidence="4">
    <location>
        <begin position="34"/>
        <end position="110"/>
    </location>
</feature>
<dbReference type="PaxDb" id="2711-XP_006465239.1"/>
<keyword evidence="2" id="KW-0539">Nucleus</keyword>
<accession>A0A067EB90</accession>
<feature type="region of interest" description="Disordered" evidence="3">
    <location>
        <begin position="1"/>
        <end position="37"/>
    </location>
</feature>
<dbReference type="GO" id="GO:0003713">
    <property type="term" value="F:transcription coactivator activity"/>
    <property type="evidence" value="ECO:0007669"/>
    <property type="project" value="InterPro"/>
</dbReference>
<dbReference type="SMR" id="A0A067EB90"/>
<dbReference type="Pfam" id="PF16987">
    <property type="entry name" value="KIX_2"/>
    <property type="match status" value="1"/>
</dbReference>
<protein>
    <recommendedName>
        <fullName evidence="4">Mediator complex subunit 15 KIX domain-containing protein</fullName>
    </recommendedName>
</protein>
<dbReference type="FunFam" id="1.10.246.20:FF:000003">
    <property type="entry name" value="Mediator of RNA polymerase II transcription subunit 15a"/>
    <property type="match status" value="1"/>
</dbReference>
<dbReference type="OrthoDB" id="1912459at2759"/>
<sequence>MGISRRKPLSLRDTLKKPSSPKVSQNEDAGLDESDWRTQLGRGARQRVVNRILVTLKRHVPFSGEERLRELMKIAARFEAKNYAIAMSESDYRQRISLKMHQLDSRSQNEMP</sequence>
<comment type="subcellular location">
    <subcellularLocation>
        <location evidence="1">Nucleus</location>
    </subcellularLocation>
</comment>
<dbReference type="PANTHER" id="PTHR33137">
    <property type="entry name" value="MEDIATOR OF RNA POLYMERASE II TRANSCRIPTION SUBUNIT 15A-RELATED"/>
    <property type="match status" value="1"/>
</dbReference>
<dbReference type="STRING" id="2711.A0A067EB90"/>
<dbReference type="GO" id="GO:0005634">
    <property type="term" value="C:nucleus"/>
    <property type="evidence" value="ECO:0007669"/>
    <property type="project" value="UniProtKB-SubCell"/>
</dbReference>
<dbReference type="EMBL" id="KK785036">
    <property type="protein sequence ID" value="KDO52333.1"/>
    <property type="molecule type" value="Genomic_DNA"/>
</dbReference>
<gene>
    <name evidence="5" type="ORF">CISIN_1g0337771mg</name>
</gene>
<evidence type="ECO:0000256" key="2">
    <source>
        <dbReference type="ARBA" id="ARBA00023242"/>
    </source>
</evidence>
<evidence type="ECO:0000259" key="4">
    <source>
        <dbReference type="Pfam" id="PF16987"/>
    </source>
</evidence>
<evidence type="ECO:0000313" key="5">
    <source>
        <dbReference type="EMBL" id="KDO52333.1"/>
    </source>
</evidence>
<dbReference type="KEGG" id="cit:102617225"/>
<name>A0A067EB90_CITSI</name>
<dbReference type="Gene3D" id="1.10.246.20">
    <property type="entry name" value="Coactivator CBP, KIX domain"/>
    <property type="match status" value="1"/>
</dbReference>
<dbReference type="PANTHER" id="PTHR33137:SF4">
    <property type="entry name" value="MEDIATOR OF RNA POLYMERASE II TRANSCRIPTION SUBUNIT 15A-RELATED"/>
    <property type="match status" value="1"/>
</dbReference>
<organism evidence="5 6">
    <name type="scientific">Citrus sinensis</name>
    <name type="common">Sweet orange</name>
    <name type="synonym">Citrus aurantium var. sinensis</name>
    <dbReference type="NCBI Taxonomy" id="2711"/>
    <lineage>
        <taxon>Eukaryota</taxon>
        <taxon>Viridiplantae</taxon>
        <taxon>Streptophyta</taxon>
        <taxon>Embryophyta</taxon>
        <taxon>Tracheophyta</taxon>
        <taxon>Spermatophyta</taxon>
        <taxon>Magnoliopsida</taxon>
        <taxon>eudicotyledons</taxon>
        <taxon>Gunneridae</taxon>
        <taxon>Pentapetalae</taxon>
        <taxon>rosids</taxon>
        <taxon>malvids</taxon>
        <taxon>Sapindales</taxon>
        <taxon>Rutaceae</taxon>
        <taxon>Aurantioideae</taxon>
        <taxon>Citrus</taxon>
    </lineage>
</organism>